<organism evidence="1 2">
    <name type="scientific">Ectothiorhodospira haloalkaliphila</name>
    <dbReference type="NCBI Taxonomy" id="421628"/>
    <lineage>
        <taxon>Bacteria</taxon>
        <taxon>Pseudomonadati</taxon>
        <taxon>Pseudomonadota</taxon>
        <taxon>Gammaproteobacteria</taxon>
        <taxon>Chromatiales</taxon>
        <taxon>Ectothiorhodospiraceae</taxon>
        <taxon>Ectothiorhodospira</taxon>
    </lineage>
</organism>
<dbReference type="HOGENOM" id="CLU_2493583_0_0_6"/>
<sequence>MAGRDVLGWQVVQPPSERRLGRYLDPWIEFIPQPFGMGAQILVEERLEAVEPALRVEVRGGGVGQVESFLVAEDARPGGQRRDGLA</sequence>
<dbReference type="AlphaFoldDB" id="W8KNS5"/>
<dbReference type="Proteomes" id="UP000019442">
    <property type="component" value="Chromosome"/>
</dbReference>
<protein>
    <submittedName>
        <fullName evidence="1">Uncharacterized protein</fullName>
    </submittedName>
</protein>
<reference evidence="1 2" key="1">
    <citation type="journal article" date="2014" name="J Genomics">
        <title>Draft Genome Sequence of the Extremely Halophilic Phototrophic Purple Sulfur Bacterium Halorhodospira halochloris.</title>
        <authorList>
            <person name="Singh K.S."/>
            <person name="Kirksey J."/>
            <person name="Hoff W.D."/>
            <person name="Deole R."/>
        </authorList>
    </citation>
    <scope>NUCLEOTIDE SEQUENCE [LARGE SCALE GENOMIC DNA]</scope>
    <source>
        <strain evidence="1 2">A</strain>
    </source>
</reference>
<dbReference type="EMBL" id="CP007268">
    <property type="protein sequence ID" value="AHK80818.1"/>
    <property type="molecule type" value="Genomic_DNA"/>
</dbReference>
<keyword evidence="2" id="KW-1185">Reference proteome</keyword>
<dbReference type="KEGG" id="hhc:M911_16130"/>
<gene>
    <name evidence="1" type="ORF">M911_16130</name>
</gene>
<evidence type="ECO:0000313" key="2">
    <source>
        <dbReference type="Proteomes" id="UP000019442"/>
    </source>
</evidence>
<accession>W8KNS5</accession>
<evidence type="ECO:0000313" key="1">
    <source>
        <dbReference type="EMBL" id="AHK80818.1"/>
    </source>
</evidence>
<name>W8KNS5_9GAMM</name>
<proteinExistence type="predicted"/>
<reference evidence="2" key="2">
    <citation type="submission" date="2014-02" db="EMBL/GenBank/DDBJ databases">
        <title>Draft Genome Sequence of extremely halophilic bacteria Halorhodospira halochloris.</title>
        <authorList>
            <person name="Singh K.S."/>
        </authorList>
    </citation>
    <scope>NUCLEOTIDE SEQUENCE [LARGE SCALE GENOMIC DNA]</scope>
    <source>
        <strain evidence="2">A</strain>
    </source>
</reference>